<evidence type="ECO:0000259" key="1">
    <source>
        <dbReference type="Pfam" id="PF24539"/>
    </source>
</evidence>
<reference evidence="2 3" key="1">
    <citation type="journal article" date="2016" name="Environ. Microbiol.">
        <title>Effector profiles distinguish formae speciales of Fusarium oxysporum.</title>
        <authorList>
            <person name="van Dam P."/>
            <person name="Fokkens L."/>
            <person name="Schmidt S.M."/>
            <person name="Linmans J.H."/>
            <person name="Kistler H.C."/>
            <person name="Ma L.J."/>
            <person name="Rep M."/>
        </authorList>
    </citation>
    <scope>NUCLEOTIDE SEQUENCE [LARGE SCALE GENOMIC DNA]</scope>
    <source>
        <strain evidence="2 3">Forc016</strain>
    </source>
</reference>
<reference evidence="2 3" key="2">
    <citation type="journal article" date="2017" name="Sci. Rep.">
        <title>A mobile pathogenicity chromosome in Fusarium oxysporum for infection of multiple cucurbit species.</title>
        <authorList>
            <person name="van Dam P."/>
            <person name="Fokkens L."/>
            <person name="Ayukawa Y."/>
            <person name="van der Gragt M."/>
            <person name="Ter Horst A."/>
            <person name="Brankovics B."/>
            <person name="Houterman P.M."/>
            <person name="Arie T."/>
            <person name="Rep M."/>
        </authorList>
    </citation>
    <scope>NUCLEOTIDE SEQUENCE [LARGE SCALE GENOMIC DNA]</scope>
    <source>
        <strain evidence="2 3">Forc016</strain>
    </source>
</reference>
<sequence length="973" mass="110029">MCLRCALCGICTPSPQHHEEQEQVWYRKIFAVQRENDQSQFSLTPIGYVEDGSLELEPHPRIRPTTGFIVHQTCWQIFQDQMFLKSGRRYETEELSKVLSDFIQSMPRHGGGWKWVSYLCAENEQALAQATDREGPPEGWAFLKADPGRIVTYPNFRRFLDGGTYGTNHTGTSSDCFSKLSTELNHCMIGFLDTASFCNLRLSSTTIANLTKPTDLPQTFWASRFSRDHEMNFFPVDHNRTETWRDLYFDLKHSLHDNSSTGHMRHRQQIWNGLENITHCMISMLRQRPRLEKTARCRQKLVSLGYEMTQKTQGLKGVPCSSPSKGIQVRGSRYLNLRLGGLGNEEVRISVSRVYLDKRDYICGFRARKLDGAENFRIGLIQPDAETHFSLRSSDQVIAVHVASTFGGLVGLAFRIKDELGGVSWKLMGKIDKPDDCVGIKMLKPQNGPYISGLLLGLDACKVVSVQLVEKLGDVPTVHTPITSEQLVWNPAAPQPDVATVQPPTVDAASSQPAFILNMDFGGPSGSLLPLLNRIAVFVDSSVTFSIRGLGFYYTDGTEREFGIREICNDSRERFVAIEQSLSINGPAGERITGVGFQTVRFHREHAVLFAYSLMITTSFGRRLKATNKGMPWEHPEDGSSEWHDLVSPYGKTITGFLAHAYMSTSLCTVESFGLAHLDGDSFRLDSPPTTFNYGQEEARTRIDPYSDWSMDRFPSSTVRLNGVKRVGISRGRTGRNRLPHHVSGFCFEFWDGRSPVYIGQWFHEIDHLDLDEGDRITGLTFWEEVEIEDDGSTNHFGNKRFTGVRIEKSGAEPNAVEVHPGLHGDMIEARHVENHFERLDGFVWSLYLNGDSFEARTKPTELAQGDLCREFNEHQIISADCNRLFWRLQDKEGSWTSVSQITAFFNPLYQRLCGMEFMYRDGQLKRAGYTKGAKATLTLDRDEEVTSATWRPRREYGSDELSVSVLKLPGVT</sequence>
<name>A0A2H3H0V3_FUSOX</name>
<dbReference type="InterPro" id="IPR056021">
    <property type="entry name" value="DUF7600"/>
</dbReference>
<gene>
    <name evidence="2" type="ORF">AU210_009808</name>
</gene>
<dbReference type="EMBL" id="MABQ02000006">
    <property type="protein sequence ID" value="PCD33588.1"/>
    <property type="molecule type" value="Genomic_DNA"/>
</dbReference>
<organism evidence="2 3">
    <name type="scientific">Fusarium oxysporum f. sp. radicis-cucumerinum</name>
    <dbReference type="NCBI Taxonomy" id="327505"/>
    <lineage>
        <taxon>Eukaryota</taxon>
        <taxon>Fungi</taxon>
        <taxon>Dikarya</taxon>
        <taxon>Ascomycota</taxon>
        <taxon>Pezizomycotina</taxon>
        <taxon>Sordariomycetes</taxon>
        <taxon>Hypocreomycetidae</taxon>
        <taxon>Hypocreales</taxon>
        <taxon>Nectriaceae</taxon>
        <taxon>Fusarium</taxon>
        <taxon>Fusarium oxysporum species complex</taxon>
    </lineage>
</organism>
<dbReference type="Proteomes" id="UP000219602">
    <property type="component" value="Chromosome 8"/>
</dbReference>
<proteinExistence type="predicted"/>
<accession>A0A2H3H0V3</accession>
<dbReference type="STRING" id="327505.A0A2H3H0V3"/>
<dbReference type="AlphaFoldDB" id="A0A2H3H0V3"/>
<evidence type="ECO:0000313" key="2">
    <source>
        <dbReference type="EMBL" id="PCD33588.1"/>
    </source>
</evidence>
<evidence type="ECO:0000313" key="3">
    <source>
        <dbReference type="Proteomes" id="UP000219602"/>
    </source>
</evidence>
<dbReference type="Pfam" id="PF24539">
    <property type="entry name" value="DUF7600"/>
    <property type="match status" value="1"/>
</dbReference>
<protein>
    <recommendedName>
        <fullName evidence="1">DUF7600 domain-containing protein</fullName>
    </recommendedName>
</protein>
<comment type="caution">
    <text evidence="2">The sequence shown here is derived from an EMBL/GenBank/DDBJ whole genome shotgun (WGS) entry which is preliminary data.</text>
</comment>
<feature type="domain" description="DUF7600" evidence="1">
    <location>
        <begin position="327"/>
        <end position="469"/>
    </location>
</feature>